<evidence type="ECO:0000313" key="5">
    <source>
        <dbReference type="Proteomes" id="UP000249902"/>
    </source>
</evidence>
<sequence length="459" mass="50973">MRKRIFALMAFVSLSLACVVGCKSDADDGVGEKPRPSTEDSFYFRNGAKHTIHMTEREDRVVFLEGVSDNFTFTDNAGTGLTIVQGTVSTTLNIRANTQGTYEIVIADTKEGAERKATLVVEVAPRDTGWRDGVYTIEDIDGDKTEANSNDYVDVEYPDGYQYDSSSLSSEASTRITVSSQAGNIVRVTAKNHYDSSAPLEFKLKHKTDASKTPLTVKVKRVTKFWNYSGTYLYGISNKDYVTQYSFTNAPRVPKVPYSVTYVNSGNFSTGDATTLYGNPIITRIDLNNVETVHSYAFSNSANLETVIAPKVKRIYYGAFYNTKLAKIELPALEELYTEHSSQLNGNYGSYDVRYNIFPATIRSIIIGKNIKKIGYYAFNGTENSLAELRIGVEAPTQIDKNTFKYTPEGHNYYGNPVPQGPIGKVNNAALYVPNRSLAEWKTVHPWITTVFTGGVRGY</sequence>
<dbReference type="AlphaFoldDB" id="A0AAX2IDN2"/>
<gene>
    <name evidence="2" type="ORF">CGC55_10555</name>
    <name evidence="3" type="ORF">NCTC11653_02125</name>
</gene>
<feature type="signal peptide" evidence="1">
    <location>
        <begin position="1"/>
        <end position="17"/>
    </location>
</feature>
<dbReference type="Pfam" id="PF13306">
    <property type="entry name" value="LRR_5"/>
    <property type="match status" value="1"/>
</dbReference>
<evidence type="ECO:0008006" key="6">
    <source>
        <dbReference type="Google" id="ProtNLM"/>
    </source>
</evidence>
<dbReference type="Proteomes" id="UP000249902">
    <property type="component" value="Unassembled WGS sequence"/>
</dbReference>
<dbReference type="EMBL" id="CP022385">
    <property type="protein sequence ID" value="ATA84911.1"/>
    <property type="molecule type" value="Genomic_DNA"/>
</dbReference>
<dbReference type="RefSeq" id="WP_002678323.1">
    <property type="nucleotide sequence ID" value="NZ_CP022385.1"/>
</dbReference>
<dbReference type="EMBL" id="UAVP01000009">
    <property type="protein sequence ID" value="SQA76202.1"/>
    <property type="molecule type" value="Genomic_DNA"/>
</dbReference>
<feature type="chain" id="PRO_5043589718" description="Cell surface protein" evidence="1">
    <location>
        <begin position="18"/>
        <end position="459"/>
    </location>
</feature>
<keyword evidence="4" id="KW-1185">Reference proteome</keyword>
<keyword evidence="1" id="KW-0732">Signal</keyword>
<evidence type="ECO:0000313" key="2">
    <source>
        <dbReference type="EMBL" id="ATA84911.1"/>
    </source>
</evidence>
<protein>
    <recommendedName>
        <fullName evidence="6">Cell surface protein</fullName>
    </recommendedName>
</protein>
<dbReference type="KEGG" id="cspu:CGC55_10555"/>
<evidence type="ECO:0000313" key="3">
    <source>
        <dbReference type="EMBL" id="SQA76202.1"/>
    </source>
</evidence>
<dbReference type="Gene3D" id="3.40.50.12480">
    <property type="match status" value="1"/>
</dbReference>
<reference evidence="2" key="1">
    <citation type="journal article" date="2017" name="Genome Announc.">
        <title>Twelve Complete Reference Genomes of Clinical Isolates in the Capnocytophaga Genus.</title>
        <authorList>
            <person name="Villarma A."/>
            <person name="Gulvik C.A."/>
            <person name="Rowe L.A."/>
            <person name="Sheth M."/>
            <person name="Juieng P."/>
            <person name="Nicholson A.C."/>
            <person name="Loparev V.N."/>
            <person name="McQuiston J.R."/>
        </authorList>
    </citation>
    <scope>NUCLEOTIDE SEQUENCE</scope>
    <source>
        <strain evidence="2">KC1668</strain>
    </source>
</reference>
<dbReference type="InterPro" id="IPR032675">
    <property type="entry name" value="LRR_dom_sf"/>
</dbReference>
<dbReference type="InterPro" id="IPR026906">
    <property type="entry name" value="LRR_5"/>
</dbReference>
<dbReference type="Proteomes" id="UP000217301">
    <property type="component" value="Chromosome"/>
</dbReference>
<reference evidence="3 5" key="3">
    <citation type="submission" date="2018-06" db="EMBL/GenBank/DDBJ databases">
        <authorList>
            <consortium name="Pathogen Informatics"/>
            <person name="Doyle S."/>
        </authorList>
    </citation>
    <scope>NUCLEOTIDE SEQUENCE [LARGE SCALE GENOMIC DNA]</scope>
    <source>
        <strain evidence="3 5">NCTC11653</strain>
    </source>
</reference>
<accession>A0AAX2IDN2</accession>
<dbReference type="Gene3D" id="3.80.10.10">
    <property type="entry name" value="Ribonuclease Inhibitor"/>
    <property type="match status" value="1"/>
</dbReference>
<reference evidence="4" key="2">
    <citation type="submission" date="2017-06" db="EMBL/GenBank/DDBJ databases">
        <title>Capnocytophaga spp. assemblies.</title>
        <authorList>
            <person name="Gulvik C.A."/>
        </authorList>
    </citation>
    <scope>NUCLEOTIDE SEQUENCE [LARGE SCALE GENOMIC DNA]</scope>
    <source>
        <strain evidence="4">KC1668</strain>
    </source>
</reference>
<organism evidence="3 5">
    <name type="scientific">Capnocytophaga sputigena</name>
    <dbReference type="NCBI Taxonomy" id="1019"/>
    <lineage>
        <taxon>Bacteria</taxon>
        <taxon>Pseudomonadati</taxon>
        <taxon>Bacteroidota</taxon>
        <taxon>Flavobacteriia</taxon>
        <taxon>Flavobacteriales</taxon>
        <taxon>Flavobacteriaceae</taxon>
        <taxon>Capnocytophaga</taxon>
    </lineage>
</organism>
<name>A0AAX2IDN2_CAPSP</name>
<proteinExistence type="predicted"/>
<dbReference type="PROSITE" id="PS51257">
    <property type="entry name" value="PROKAR_LIPOPROTEIN"/>
    <property type="match status" value="1"/>
</dbReference>
<evidence type="ECO:0000256" key="1">
    <source>
        <dbReference type="SAM" id="SignalP"/>
    </source>
</evidence>
<evidence type="ECO:0000313" key="4">
    <source>
        <dbReference type="Proteomes" id="UP000217301"/>
    </source>
</evidence>